<evidence type="ECO:0000313" key="2">
    <source>
        <dbReference type="EMBL" id="RKP22928.1"/>
    </source>
</evidence>
<dbReference type="AlphaFoldDB" id="A0A4P9YT94"/>
<dbReference type="InterPro" id="IPR059025">
    <property type="entry name" value="STB6_N"/>
</dbReference>
<dbReference type="EMBL" id="KZ991491">
    <property type="protein sequence ID" value="RKP22928.1"/>
    <property type="molecule type" value="Genomic_DNA"/>
</dbReference>
<dbReference type="PANTHER" id="PTHR31011">
    <property type="entry name" value="PROTEIN STB2-RELATED"/>
    <property type="match status" value="1"/>
</dbReference>
<protein>
    <recommendedName>
        <fullName evidence="1">STB6-like N-terminal domain-containing protein</fullName>
    </recommendedName>
</protein>
<feature type="domain" description="STB6-like N-terminal" evidence="1">
    <location>
        <begin position="23"/>
        <end position="159"/>
    </location>
</feature>
<dbReference type="Pfam" id="PF25995">
    <property type="entry name" value="STB6_N"/>
    <property type="match status" value="1"/>
</dbReference>
<gene>
    <name evidence="2" type="ORF">SYNPS1DRAFT_25130</name>
</gene>
<dbReference type="InterPro" id="IPR038919">
    <property type="entry name" value="STB2/STB2"/>
</dbReference>
<keyword evidence="3" id="KW-1185">Reference proteome</keyword>
<dbReference type="OrthoDB" id="19806at2759"/>
<accession>A0A4P9YT94</accession>
<name>A0A4P9YT94_9FUNG</name>
<dbReference type="GO" id="GO:0070822">
    <property type="term" value="C:Sin3-type complex"/>
    <property type="evidence" value="ECO:0007669"/>
    <property type="project" value="TreeGrafter"/>
</dbReference>
<evidence type="ECO:0000313" key="3">
    <source>
        <dbReference type="Proteomes" id="UP000278143"/>
    </source>
</evidence>
<evidence type="ECO:0000259" key="1">
    <source>
        <dbReference type="Pfam" id="PF25995"/>
    </source>
</evidence>
<dbReference type="Proteomes" id="UP000278143">
    <property type="component" value="Unassembled WGS sequence"/>
</dbReference>
<reference evidence="3" key="1">
    <citation type="journal article" date="2018" name="Nat. Microbiol.">
        <title>Leveraging single-cell genomics to expand the fungal tree of life.</title>
        <authorList>
            <person name="Ahrendt S.R."/>
            <person name="Quandt C.A."/>
            <person name="Ciobanu D."/>
            <person name="Clum A."/>
            <person name="Salamov A."/>
            <person name="Andreopoulos B."/>
            <person name="Cheng J.F."/>
            <person name="Woyke T."/>
            <person name="Pelin A."/>
            <person name="Henrissat B."/>
            <person name="Reynolds N.K."/>
            <person name="Benny G.L."/>
            <person name="Smith M.E."/>
            <person name="James T.Y."/>
            <person name="Grigoriev I.V."/>
        </authorList>
    </citation>
    <scope>NUCLEOTIDE SEQUENCE [LARGE SCALE GENOMIC DNA]</scope>
    <source>
        <strain evidence="3">Benny S71-1</strain>
    </source>
</reference>
<organism evidence="2 3">
    <name type="scientific">Syncephalis pseudoplumigaleata</name>
    <dbReference type="NCBI Taxonomy" id="1712513"/>
    <lineage>
        <taxon>Eukaryota</taxon>
        <taxon>Fungi</taxon>
        <taxon>Fungi incertae sedis</taxon>
        <taxon>Zoopagomycota</taxon>
        <taxon>Zoopagomycotina</taxon>
        <taxon>Zoopagomycetes</taxon>
        <taxon>Zoopagales</taxon>
        <taxon>Piptocephalidaceae</taxon>
        <taxon>Syncephalis</taxon>
    </lineage>
</organism>
<dbReference type="PANTHER" id="PTHR31011:SF2">
    <property type="entry name" value="PROTEIN STB2-RELATED"/>
    <property type="match status" value="1"/>
</dbReference>
<proteinExistence type="predicted"/>
<sequence>MNSATSPPTSGHGAAQPAAAVNFALAERAKYEALCLQQPDRFSYLTLDATLPGYQVYLVEQWALDRQRFCKSVAVFTGDQQHQVKVCVGRTQLGEDYERLCVQSSDQEIFRTKETSLGRFAFAINVNRLNTALNLLPVPDGDVDAAFGRFGLNVNLRRFGCSGRGALSLKMPSEAIEDSFEYLYHVADSISVYYAVWELGRLVQMSLYLLGLTSIYYVDGLICDTTLAAARQFSVEYGIHERESGDGPLNPSIVARLLSKIVSARNKLYLLGYQVGKDPFDDPAALLQGVSAFQKATDSTLTGRLDRSTCRLLDNAFLQRGTQTLKVHRVRG</sequence>